<organism evidence="3 4">
    <name type="scientific">Pontiella sulfatireligans</name>
    <dbReference type="NCBI Taxonomy" id="2750658"/>
    <lineage>
        <taxon>Bacteria</taxon>
        <taxon>Pseudomonadati</taxon>
        <taxon>Kiritimatiellota</taxon>
        <taxon>Kiritimatiellia</taxon>
        <taxon>Kiritimatiellales</taxon>
        <taxon>Pontiellaceae</taxon>
        <taxon>Pontiella</taxon>
    </lineage>
</organism>
<accession>A0A6C2UWR3</accession>
<dbReference type="RefSeq" id="WP_168433681.1">
    <property type="nucleotide sequence ID" value="NZ_CAAHFH010000004.1"/>
</dbReference>
<evidence type="ECO:0000313" key="4">
    <source>
        <dbReference type="Proteomes" id="UP000346198"/>
    </source>
</evidence>
<evidence type="ECO:0008006" key="5">
    <source>
        <dbReference type="Google" id="ProtNLM"/>
    </source>
</evidence>
<keyword evidence="4" id="KW-1185">Reference proteome</keyword>
<name>A0A6C2UWR3_9BACT</name>
<feature type="transmembrane region" description="Helical" evidence="1">
    <location>
        <begin position="229"/>
        <end position="245"/>
    </location>
</feature>
<protein>
    <recommendedName>
        <fullName evidence="5">PEP-CTERM protein-sorting domain-containing protein</fullName>
    </recommendedName>
</protein>
<keyword evidence="1" id="KW-1133">Transmembrane helix</keyword>
<gene>
    <name evidence="3" type="ORF">SCARR_05664</name>
</gene>
<sequence>MNKIRCIIMIGLLTGVLASVADVSVSFPVTDTVLRNLNVLTLEFTVDGSGDVTLDAQSSNGGALPQAVVNAWDGAAGTVSAVSLFNTSFTLTGVAKLNGSQVINLSTDANTPGPGLGVMNPILNGAGTEEIVWTYSGTGGLNFKGVDYGNRVANGDSNLTFLDSDTRTEYLLPNTSTSGSIDLVGEGFSLANGDSFIMTTDDLRNNLSARAASAGASVTGMTFEVIPEPATLGLISAFGGGILFIRRRFMM</sequence>
<evidence type="ECO:0000256" key="1">
    <source>
        <dbReference type="SAM" id="Phobius"/>
    </source>
</evidence>
<feature type="chain" id="PRO_5025679689" description="PEP-CTERM protein-sorting domain-containing protein" evidence="2">
    <location>
        <begin position="22"/>
        <end position="251"/>
    </location>
</feature>
<feature type="signal peptide" evidence="2">
    <location>
        <begin position="1"/>
        <end position="21"/>
    </location>
</feature>
<keyword evidence="2" id="KW-0732">Signal</keyword>
<dbReference type="AlphaFoldDB" id="A0A6C2UWR3"/>
<proteinExistence type="predicted"/>
<evidence type="ECO:0000313" key="3">
    <source>
        <dbReference type="EMBL" id="VGO23557.1"/>
    </source>
</evidence>
<dbReference type="InterPro" id="IPR013424">
    <property type="entry name" value="Ice-binding_C"/>
</dbReference>
<keyword evidence="1" id="KW-0472">Membrane</keyword>
<dbReference type="NCBIfam" id="TIGR02595">
    <property type="entry name" value="PEP_CTERM"/>
    <property type="match status" value="1"/>
</dbReference>
<dbReference type="Proteomes" id="UP000346198">
    <property type="component" value="Unassembled WGS sequence"/>
</dbReference>
<reference evidence="3 4" key="1">
    <citation type="submission" date="2019-04" db="EMBL/GenBank/DDBJ databases">
        <authorList>
            <person name="Van Vliet M D."/>
        </authorList>
    </citation>
    <scope>NUCLEOTIDE SEQUENCE [LARGE SCALE GENOMIC DNA]</scope>
    <source>
        <strain evidence="3 4">F21</strain>
    </source>
</reference>
<evidence type="ECO:0000256" key="2">
    <source>
        <dbReference type="SAM" id="SignalP"/>
    </source>
</evidence>
<dbReference type="EMBL" id="CAAHFH010000004">
    <property type="protein sequence ID" value="VGO23557.1"/>
    <property type="molecule type" value="Genomic_DNA"/>
</dbReference>
<keyword evidence="1" id="KW-0812">Transmembrane</keyword>